<dbReference type="VEuPathDB" id="FungiDB:MSYG_4230"/>
<dbReference type="PANTHER" id="PTHR11709:SF361">
    <property type="entry name" value="IRON TRANSPORT MULTICOPPER OXIDASE FET3"/>
    <property type="match status" value="1"/>
</dbReference>
<evidence type="ECO:0000313" key="13">
    <source>
        <dbReference type="Proteomes" id="UP000186303"/>
    </source>
</evidence>
<dbReference type="Gene3D" id="2.60.40.420">
    <property type="entry name" value="Cupredoxins - blue copper proteins"/>
    <property type="match status" value="3"/>
</dbReference>
<keyword evidence="3 8" id="KW-0732">Signal</keyword>
<dbReference type="STRING" id="1230383.A0A1M8ABR2"/>
<dbReference type="GO" id="GO:0004322">
    <property type="term" value="F:ferroxidase activity"/>
    <property type="evidence" value="ECO:0007669"/>
    <property type="project" value="TreeGrafter"/>
</dbReference>
<evidence type="ECO:0000259" key="10">
    <source>
        <dbReference type="Pfam" id="PF07731"/>
    </source>
</evidence>
<dbReference type="InterPro" id="IPR001117">
    <property type="entry name" value="Cu-oxidase_2nd"/>
</dbReference>
<keyword evidence="6" id="KW-0325">Glycoprotein</keyword>
<dbReference type="Pfam" id="PF00394">
    <property type="entry name" value="Cu-oxidase"/>
    <property type="match status" value="1"/>
</dbReference>
<keyword evidence="5" id="KW-0186">Copper</keyword>
<keyword evidence="7" id="KW-0812">Transmembrane</keyword>
<evidence type="ECO:0000256" key="1">
    <source>
        <dbReference type="ARBA" id="ARBA00010609"/>
    </source>
</evidence>
<dbReference type="InterPro" id="IPR045087">
    <property type="entry name" value="Cu-oxidase_fam"/>
</dbReference>
<evidence type="ECO:0000256" key="8">
    <source>
        <dbReference type="SAM" id="SignalP"/>
    </source>
</evidence>
<evidence type="ECO:0000256" key="6">
    <source>
        <dbReference type="ARBA" id="ARBA00023180"/>
    </source>
</evidence>
<feature type="signal peptide" evidence="8">
    <location>
        <begin position="1"/>
        <end position="21"/>
    </location>
</feature>
<dbReference type="InterPro" id="IPR011706">
    <property type="entry name" value="Cu-oxidase_C"/>
</dbReference>
<dbReference type="SUPFAM" id="SSF49503">
    <property type="entry name" value="Cupredoxins"/>
    <property type="match status" value="3"/>
</dbReference>
<dbReference type="OrthoDB" id="2121828at2759"/>
<evidence type="ECO:0000313" key="12">
    <source>
        <dbReference type="EMBL" id="SHO79878.1"/>
    </source>
</evidence>
<dbReference type="InterPro" id="IPR008972">
    <property type="entry name" value="Cupredoxin"/>
</dbReference>
<dbReference type="GO" id="GO:0010106">
    <property type="term" value="P:cellular response to iron ion starvation"/>
    <property type="evidence" value="ECO:0007669"/>
    <property type="project" value="TreeGrafter"/>
</dbReference>
<accession>A0A1M8ABR2</accession>
<dbReference type="PROSITE" id="PS00079">
    <property type="entry name" value="MULTICOPPER_OXIDASE1"/>
    <property type="match status" value="1"/>
</dbReference>
<dbReference type="GO" id="GO:0033573">
    <property type="term" value="C:high-affinity iron permease complex"/>
    <property type="evidence" value="ECO:0007669"/>
    <property type="project" value="TreeGrafter"/>
</dbReference>
<dbReference type="InterPro" id="IPR033138">
    <property type="entry name" value="Cu_oxidase_CS"/>
</dbReference>
<reference evidence="13" key="1">
    <citation type="journal article" date="2017" name="Nucleic Acids Res.">
        <title>Proteogenomics produces comprehensive and highly accurate protein-coding gene annotation in a complete genome assembly of Malassezia sympodialis.</title>
        <authorList>
            <person name="Zhu Y."/>
            <person name="Engstroem P.G."/>
            <person name="Tellgren-Roth C."/>
            <person name="Baudo C.D."/>
            <person name="Kennell J.C."/>
            <person name="Sun S."/>
            <person name="Billmyre R.B."/>
            <person name="Schroeder M.S."/>
            <person name="Andersson A."/>
            <person name="Holm T."/>
            <person name="Sigurgeirsson B."/>
            <person name="Wu G."/>
            <person name="Sankaranarayanan S.R."/>
            <person name="Siddharthan R."/>
            <person name="Sanyal K."/>
            <person name="Lundeberg J."/>
            <person name="Nystedt B."/>
            <person name="Boekhout T."/>
            <person name="Dawson T.L. Jr."/>
            <person name="Heitman J."/>
            <person name="Scheynius A."/>
            <person name="Lehtioe J."/>
        </authorList>
    </citation>
    <scope>NUCLEOTIDE SEQUENCE [LARGE SCALE GENOMIC DNA]</scope>
    <source>
        <strain evidence="13">ATCC 42132</strain>
    </source>
</reference>
<dbReference type="InterPro" id="IPR044130">
    <property type="entry name" value="CuRO_2_Fet3-like"/>
</dbReference>
<dbReference type="InterPro" id="IPR011707">
    <property type="entry name" value="Cu-oxidase-like_N"/>
</dbReference>
<evidence type="ECO:0000256" key="4">
    <source>
        <dbReference type="ARBA" id="ARBA00023002"/>
    </source>
</evidence>
<comment type="similarity">
    <text evidence="1">Belongs to the multicopper oxidase family.</text>
</comment>
<keyword evidence="7" id="KW-0472">Membrane</keyword>
<dbReference type="CDD" id="cd13899">
    <property type="entry name" value="CuRO_3_Fet3p"/>
    <property type="match status" value="1"/>
</dbReference>
<dbReference type="GO" id="GO:0033215">
    <property type="term" value="P:reductive iron assimilation"/>
    <property type="evidence" value="ECO:0007669"/>
    <property type="project" value="TreeGrafter"/>
</dbReference>
<dbReference type="Pfam" id="PF07732">
    <property type="entry name" value="Cu-oxidase_3"/>
    <property type="match status" value="1"/>
</dbReference>
<dbReference type="EMBL" id="LT671827">
    <property type="protein sequence ID" value="SHO79878.1"/>
    <property type="molecule type" value="Genomic_DNA"/>
</dbReference>
<name>A0A1M8ABR2_MALS4</name>
<dbReference type="AlphaFoldDB" id="A0A1M8ABR2"/>
<proteinExistence type="inferred from homology"/>
<evidence type="ECO:0000259" key="9">
    <source>
        <dbReference type="Pfam" id="PF00394"/>
    </source>
</evidence>
<keyword evidence="2" id="KW-0479">Metal-binding</keyword>
<evidence type="ECO:0000259" key="11">
    <source>
        <dbReference type="Pfam" id="PF07732"/>
    </source>
</evidence>
<gene>
    <name evidence="12" type="ORF">MSYG_4230</name>
</gene>
<dbReference type="GO" id="GO:0005507">
    <property type="term" value="F:copper ion binding"/>
    <property type="evidence" value="ECO:0007669"/>
    <property type="project" value="InterPro"/>
</dbReference>
<feature type="transmembrane region" description="Helical" evidence="7">
    <location>
        <begin position="582"/>
        <end position="605"/>
    </location>
</feature>
<organism evidence="12 13">
    <name type="scientific">Malassezia sympodialis (strain ATCC 42132)</name>
    <name type="common">Atopic eczema-associated yeast</name>
    <dbReference type="NCBI Taxonomy" id="1230383"/>
    <lineage>
        <taxon>Eukaryota</taxon>
        <taxon>Fungi</taxon>
        <taxon>Dikarya</taxon>
        <taxon>Basidiomycota</taxon>
        <taxon>Ustilaginomycotina</taxon>
        <taxon>Malasseziomycetes</taxon>
        <taxon>Malasseziales</taxon>
        <taxon>Malasseziaceae</taxon>
        <taxon>Malassezia</taxon>
    </lineage>
</organism>
<protein>
    <submittedName>
        <fullName evidence="12">Similar to S.cerevisiae protein FET5 (Multicopper oxidase)</fullName>
    </submittedName>
</protein>
<evidence type="ECO:0000256" key="2">
    <source>
        <dbReference type="ARBA" id="ARBA00022723"/>
    </source>
</evidence>
<dbReference type="Pfam" id="PF07731">
    <property type="entry name" value="Cu-oxidase_2"/>
    <property type="match status" value="1"/>
</dbReference>
<keyword evidence="4" id="KW-0560">Oxidoreductase</keyword>
<feature type="domain" description="Plastocyanin-like" evidence="11">
    <location>
        <begin position="34"/>
        <end position="156"/>
    </location>
</feature>
<dbReference type="PROSITE" id="PS00080">
    <property type="entry name" value="MULTICOPPER_OXIDASE2"/>
    <property type="match status" value="1"/>
</dbReference>
<dbReference type="PANTHER" id="PTHR11709">
    <property type="entry name" value="MULTI-COPPER OXIDASE"/>
    <property type="match status" value="1"/>
</dbReference>
<dbReference type="InterPro" id="IPR002355">
    <property type="entry name" value="Cu_oxidase_Cu_BS"/>
</dbReference>
<evidence type="ECO:0000256" key="5">
    <source>
        <dbReference type="ARBA" id="ARBA00023008"/>
    </source>
</evidence>
<dbReference type="CDD" id="cd13877">
    <property type="entry name" value="CuRO_2_Fet3p_like"/>
    <property type="match status" value="1"/>
</dbReference>
<keyword evidence="7" id="KW-1133">Transmembrane helix</keyword>
<keyword evidence="13" id="KW-1185">Reference proteome</keyword>
<dbReference type="Proteomes" id="UP000186303">
    <property type="component" value="Chromosome 7"/>
</dbReference>
<feature type="chain" id="PRO_5012478260" evidence="8">
    <location>
        <begin position="22"/>
        <end position="621"/>
    </location>
</feature>
<evidence type="ECO:0000256" key="3">
    <source>
        <dbReference type="ARBA" id="ARBA00022729"/>
    </source>
</evidence>
<dbReference type="OMA" id="WHSHTEH"/>
<feature type="domain" description="Plastocyanin-like" evidence="9">
    <location>
        <begin position="165"/>
        <end position="311"/>
    </location>
</feature>
<feature type="domain" description="Plastocyanin-like" evidence="10">
    <location>
        <begin position="391"/>
        <end position="527"/>
    </location>
</feature>
<evidence type="ECO:0000256" key="7">
    <source>
        <dbReference type="SAM" id="Phobius"/>
    </source>
</evidence>
<sequence>MPAMWKNVAMALVCMAAAVFAKPVEYDWTVGYVENVNPDGLQPRRAIGINGQFPPPIVNVNSDDTVRIRFHNRFGDGTGSTLHAHGMFFNRTNFMDGAAMLTQCPVPDGESFVYEPLNSPSSPPERQRQWGTYWMHGHYGGQYVDGFRLPNIIHNAQGEAHAYDDDYTIILADWYHREHNDLLHNEFMNPKNPGGAEPVPDAPLVYMAHTPANGTAEYLPGFNDHVQLTFEPGKTYRLRMINMAALAMFHVWIEGHDMEIIEADGVDMEALPVDSVSLSVAQRYSVLVRARNDTSHSWTLHANMDPDMFDNVPDELQLNVSTKISYGVPNAPLGVGRATLDTYDAFNDTQLRPIVPMEPLVPTVSQDLNVFFTTYKDGMNYASFNNVTYVAPLTPSLLTMKSETGSIAMNPALYGPSSGAFVAPGMAIVEFVIYNWDAGSHPFHMHGTQFQVVYKSHDVTSDDPADNPPFIEGENPNPVRRDTVVVPAGGSARLRFVADNPGAWFLHCHIDWHLSSGLAMLVLVAPDQVARTIDVPDVIPQQCRQLGYPTAGNAGGVLNSTTSFGALRPPAQPLVTGWTGTMIGTFITCIISALIGLTTIAWYGFSTGEGEDIQDIDSHTP</sequence>